<dbReference type="STRING" id="6412.T1FNX0"/>
<dbReference type="RefSeq" id="XP_009012077.1">
    <property type="nucleotide sequence ID" value="XM_009013829.1"/>
</dbReference>
<dbReference type="InterPro" id="IPR015590">
    <property type="entry name" value="Aldehyde_DH_dom"/>
</dbReference>
<sequence>MAGVPKPIVGLKVEYTKLFINNEYVDSVSGKTFPTIDPSNEQKLADIQEADKEDVEKAVAAAKMAFKRNSAWRRMDTTQRGALLFKLADLMERDRTILATLETMDTGKPFLQAYYEDLEGTIGHCRFFAGLADKINGDTIPLDGSDLFCYTRREPVGIVGAISPWNFPIHLAICKIAPAVAAGCVVILKPAEQTPLTAVYLGHLIKEAGFPAGVVGILPGYGPTAGAALVNHKDVNKITFTGSTEVGQLILQGAATSNLKRVTLELGGKSPNIIFPDADLDYAVRKSHDAVMYNMGQVCCAGSRTYVHEAIYDEFLKKSVELASKKSVGDPFNASNENGPQIDGEQMQKILELIESGKREGAKLLCGGERIGDKGFFIRPTVFADVKNSMRIAKEEIFGPVQSILKFKTLDEVVELANDTHYGLAAAVFTKDINTAISVSNSLEAGTVWVNCYNEFKAQAPFGGYKMSGQGREFGINGLDQFLETKTVFVKLGQPSAE</sequence>
<dbReference type="EnsemblMetazoa" id="HelroT186284">
    <property type="protein sequence ID" value="HelroP186284"/>
    <property type="gene ID" value="HelroG186284"/>
</dbReference>
<dbReference type="InterPro" id="IPR029510">
    <property type="entry name" value="Ald_DH_CS_GLU"/>
</dbReference>
<dbReference type="GeneID" id="20210517"/>
<dbReference type="EMBL" id="AMQM01009000">
    <property type="status" value="NOT_ANNOTATED_CDS"/>
    <property type="molecule type" value="Genomic_DNA"/>
</dbReference>
<dbReference type="PANTHER" id="PTHR11699">
    <property type="entry name" value="ALDEHYDE DEHYDROGENASE-RELATED"/>
    <property type="match status" value="1"/>
</dbReference>
<dbReference type="OMA" id="GTYAINW"/>
<reference evidence="7" key="3">
    <citation type="submission" date="2015-06" db="UniProtKB">
        <authorList>
            <consortium name="EnsemblMetazoa"/>
        </authorList>
    </citation>
    <scope>IDENTIFICATION</scope>
</reference>
<reference evidence="6 8" key="2">
    <citation type="journal article" date="2013" name="Nature">
        <title>Insights into bilaterian evolution from three spiralian genomes.</title>
        <authorList>
            <person name="Simakov O."/>
            <person name="Marletaz F."/>
            <person name="Cho S.J."/>
            <person name="Edsinger-Gonzales E."/>
            <person name="Havlak P."/>
            <person name="Hellsten U."/>
            <person name="Kuo D.H."/>
            <person name="Larsson T."/>
            <person name="Lv J."/>
            <person name="Arendt D."/>
            <person name="Savage R."/>
            <person name="Osoegawa K."/>
            <person name="de Jong P."/>
            <person name="Grimwood J."/>
            <person name="Chapman J.A."/>
            <person name="Shapiro H."/>
            <person name="Aerts A."/>
            <person name="Otillar R.P."/>
            <person name="Terry A.Y."/>
            <person name="Boore J.L."/>
            <person name="Grigoriev I.V."/>
            <person name="Lindberg D.R."/>
            <person name="Seaver E.C."/>
            <person name="Weisblat D.A."/>
            <person name="Putnam N.H."/>
            <person name="Rokhsar D.S."/>
        </authorList>
    </citation>
    <scope>NUCLEOTIDE SEQUENCE</scope>
</reference>
<evidence type="ECO:0000313" key="7">
    <source>
        <dbReference type="EnsemblMetazoa" id="HelroP186284"/>
    </source>
</evidence>
<dbReference type="Gene3D" id="3.40.605.10">
    <property type="entry name" value="Aldehyde Dehydrogenase, Chain A, domain 1"/>
    <property type="match status" value="1"/>
</dbReference>
<dbReference type="eggNOG" id="KOG2450">
    <property type="taxonomic scope" value="Eukaryota"/>
</dbReference>
<dbReference type="InterPro" id="IPR016163">
    <property type="entry name" value="Ald_DH_C"/>
</dbReference>
<feature type="active site" evidence="3">
    <location>
        <position position="265"/>
    </location>
</feature>
<protein>
    <recommendedName>
        <fullName evidence="5">Aldehyde dehydrogenase domain-containing protein</fullName>
    </recommendedName>
</protein>
<dbReference type="InterPro" id="IPR016162">
    <property type="entry name" value="Ald_DH_N"/>
</dbReference>
<proteinExistence type="inferred from homology"/>
<dbReference type="SUPFAM" id="SSF53720">
    <property type="entry name" value="ALDH-like"/>
    <property type="match status" value="1"/>
</dbReference>
<dbReference type="FunFam" id="3.40.309.10:FF:000001">
    <property type="entry name" value="Mitochondrial aldehyde dehydrogenase 2"/>
    <property type="match status" value="1"/>
</dbReference>
<dbReference type="Pfam" id="PF00171">
    <property type="entry name" value="Aldedh"/>
    <property type="match status" value="1"/>
</dbReference>
<dbReference type="EMBL" id="KB095906">
    <property type="protein sequence ID" value="ESO09811.1"/>
    <property type="molecule type" value="Genomic_DNA"/>
</dbReference>
<dbReference type="AlphaFoldDB" id="T1FNX0"/>
<dbReference type="CDD" id="cd07141">
    <property type="entry name" value="ALDH_F1AB_F2_RALDH1"/>
    <property type="match status" value="1"/>
</dbReference>
<dbReference type="InterPro" id="IPR016161">
    <property type="entry name" value="Ald_DH/histidinol_DH"/>
</dbReference>
<evidence type="ECO:0000256" key="2">
    <source>
        <dbReference type="ARBA" id="ARBA00023002"/>
    </source>
</evidence>
<dbReference type="KEGG" id="hro:HELRODRAFT_186284"/>
<feature type="domain" description="Aldehyde dehydrogenase" evidence="5">
    <location>
        <begin position="24"/>
        <end position="488"/>
    </location>
</feature>
<dbReference type="OrthoDB" id="310895at2759"/>
<dbReference type="Gene3D" id="3.40.309.10">
    <property type="entry name" value="Aldehyde Dehydrogenase, Chain A, domain 2"/>
    <property type="match status" value="1"/>
</dbReference>
<accession>T1FNX0</accession>
<dbReference type="HOGENOM" id="CLU_005391_0_2_1"/>
<keyword evidence="2 4" id="KW-0560">Oxidoreductase</keyword>
<dbReference type="InParanoid" id="T1FNX0"/>
<evidence type="ECO:0000256" key="4">
    <source>
        <dbReference type="RuleBase" id="RU003345"/>
    </source>
</evidence>
<evidence type="ECO:0000256" key="3">
    <source>
        <dbReference type="PROSITE-ProRule" id="PRU10007"/>
    </source>
</evidence>
<evidence type="ECO:0000259" key="5">
    <source>
        <dbReference type="Pfam" id="PF00171"/>
    </source>
</evidence>
<reference evidence="8" key="1">
    <citation type="submission" date="2012-12" db="EMBL/GenBank/DDBJ databases">
        <authorList>
            <person name="Hellsten U."/>
            <person name="Grimwood J."/>
            <person name="Chapman J.A."/>
            <person name="Shapiro H."/>
            <person name="Aerts A."/>
            <person name="Otillar R.P."/>
            <person name="Terry A.Y."/>
            <person name="Boore J.L."/>
            <person name="Simakov O."/>
            <person name="Marletaz F."/>
            <person name="Cho S.-J."/>
            <person name="Edsinger-Gonzales E."/>
            <person name="Havlak P."/>
            <person name="Kuo D.-H."/>
            <person name="Larsson T."/>
            <person name="Lv J."/>
            <person name="Arendt D."/>
            <person name="Savage R."/>
            <person name="Osoegawa K."/>
            <person name="de Jong P."/>
            <person name="Lindberg D.R."/>
            <person name="Seaver E.C."/>
            <person name="Weisblat D.A."/>
            <person name="Putnam N.H."/>
            <person name="Grigoriev I.V."/>
            <person name="Rokhsar D.S."/>
        </authorList>
    </citation>
    <scope>NUCLEOTIDE SEQUENCE</scope>
</reference>
<gene>
    <name evidence="7" type="primary">20210517</name>
    <name evidence="6" type="ORF">HELRODRAFT_186284</name>
</gene>
<keyword evidence="8" id="KW-1185">Reference proteome</keyword>
<evidence type="ECO:0000256" key="1">
    <source>
        <dbReference type="ARBA" id="ARBA00009986"/>
    </source>
</evidence>
<name>T1FNX0_HELRO</name>
<dbReference type="CTD" id="20210517"/>
<dbReference type="PROSITE" id="PS00687">
    <property type="entry name" value="ALDEHYDE_DEHYDR_GLU"/>
    <property type="match status" value="1"/>
</dbReference>
<organism evidence="7 8">
    <name type="scientific">Helobdella robusta</name>
    <name type="common">Californian leech</name>
    <dbReference type="NCBI Taxonomy" id="6412"/>
    <lineage>
        <taxon>Eukaryota</taxon>
        <taxon>Metazoa</taxon>
        <taxon>Spiralia</taxon>
        <taxon>Lophotrochozoa</taxon>
        <taxon>Annelida</taxon>
        <taxon>Clitellata</taxon>
        <taxon>Hirudinea</taxon>
        <taxon>Rhynchobdellida</taxon>
        <taxon>Glossiphoniidae</taxon>
        <taxon>Helobdella</taxon>
    </lineage>
</organism>
<evidence type="ECO:0000313" key="6">
    <source>
        <dbReference type="EMBL" id="ESO09811.1"/>
    </source>
</evidence>
<dbReference type="Proteomes" id="UP000015101">
    <property type="component" value="Unassembled WGS sequence"/>
</dbReference>
<dbReference type="GO" id="GO:0004029">
    <property type="term" value="F:aldehyde dehydrogenase (NAD+) activity"/>
    <property type="evidence" value="ECO:0000318"/>
    <property type="project" value="GO_Central"/>
</dbReference>
<evidence type="ECO:0000313" key="8">
    <source>
        <dbReference type="Proteomes" id="UP000015101"/>
    </source>
</evidence>
<dbReference type="FunFam" id="3.40.605.10:FF:000050">
    <property type="entry name" value="Aldehyde dehydrogenase, mitochondrial"/>
    <property type="match status" value="1"/>
</dbReference>
<comment type="similarity">
    <text evidence="1 4">Belongs to the aldehyde dehydrogenase family.</text>
</comment>